<dbReference type="HOGENOM" id="CLU_082798_0_0_1"/>
<dbReference type="OrthoDB" id="2639705at2759"/>
<sequence length="293" mass="33743">MASLLLNTDRKSHQSFSISLIALCSEVLESPAQYDKYKVVNINHFKERSQVGHEFIILDMFDSDGTDDAFRLRAERRPSRRKADAQTRAERPVLRPDALVTVSDDTISRVPESFSERDFDHLSSLGPIRPPISLSFPLACRIFQQVENHSWYYALFRRQCYWFCITFMHRVSGTIGVPERAGNESWRRGAAGKGRILARLLKVMPDRRAAADIKEEEMTQKTEEMKREDEAHEAMNKALTTAVVRRELERSTSFERTRQTVLPLLRTTEARHEAEVQAWQATFSQVVGRRSGL</sequence>
<reference evidence="1 2" key="1">
    <citation type="submission" date="2014-06" db="EMBL/GenBank/DDBJ databases">
        <authorList>
            <consortium name="DOE Joint Genome Institute"/>
            <person name="Kuo A."/>
            <person name="Kohler A."/>
            <person name="Nagy L.G."/>
            <person name="Floudas D."/>
            <person name="Copeland A."/>
            <person name="Barry K.W."/>
            <person name="Cichocki N."/>
            <person name="Veneault-Fourrey C."/>
            <person name="LaButti K."/>
            <person name="Lindquist E.A."/>
            <person name="Lipzen A."/>
            <person name="Lundell T."/>
            <person name="Morin E."/>
            <person name="Murat C."/>
            <person name="Sun H."/>
            <person name="Tunlid A."/>
            <person name="Henrissat B."/>
            <person name="Grigoriev I.V."/>
            <person name="Hibbett D.S."/>
            <person name="Martin F."/>
            <person name="Nordberg H.P."/>
            <person name="Cantor M.N."/>
            <person name="Hua S.X."/>
        </authorList>
    </citation>
    <scope>NUCLEOTIDE SEQUENCE [LARGE SCALE GENOMIC DNA]</scope>
    <source>
        <strain evidence="1 2">ATCC 200175</strain>
    </source>
</reference>
<gene>
    <name evidence="1" type="ORF">PAXINDRAFT_171730</name>
</gene>
<dbReference type="Proteomes" id="UP000053647">
    <property type="component" value="Unassembled WGS sequence"/>
</dbReference>
<accession>A0A0C9T701</accession>
<evidence type="ECO:0000313" key="1">
    <source>
        <dbReference type="EMBL" id="KIJ11480.1"/>
    </source>
</evidence>
<organism evidence="1 2">
    <name type="scientific">Paxillus involutus ATCC 200175</name>
    <dbReference type="NCBI Taxonomy" id="664439"/>
    <lineage>
        <taxon>Eukaryota</taxon>
        <taxon>Fungi</taxon>
        <taxon>Dikarya</taxon>
        <taxon>Basidiomycota</taxon>
        <taxon>Agaricomycotina</taxon>
        <taxon>Agaricomycetes</taxon>
        <taxon>Agaricomycetidae</taxon>
        <taxon>Boletales</taxon>
        <taxon>Paxilineae</taxon>
        <taxon>Paxillaceae</taxon>
        <taxon>Paxillus</taxon>
    </lineage>
</organism>
<protein>
    <submittedName>
        <fullName evidence="1">Uncharacterized protein</fullName>
    </submittedName>
</protein>
<dbReference type="AlphaFoldDB" id="A0A0C9T701"/>
<reference evidence="2" key="2">
    <citation type="submission" date="2015-01" db="EMBL/GenBank/DDBJ databases">
        <title>Evolutionary Origins and Diversification of the Mycorrhizal Mutualists.</title>
        <authorList>
            <consortium name="DOE Joint Genome Institute"/>
            <consortium name="Mycorrhizal Genomics Consortium"/>
            <person name="Kohler A."/>
            <person name="Kuo A."/>
            <person name="Nagy L.G."/>
            <person name="Floudas D."/>
            <person name="Copeland A."/>
            <person name="Barry K.W."/>
            <person name="Cichocki N."/>
            <person name="Veneault-Fourrey C."/>
            <person name="LaButti K."/>
            <person name="Lindquist E.A."/>
            <person name="Lipzen A."/>
            <person name="Lundell T."/>
            <person name="Morin E."/>
            <person name="Murat C."/>
            <person name="Riley R."/>
            <person name="Ohm R."/>
            <person name="Sun H."/>
            <person name="Tunlid A."/>
            <person name="Henrissat B."/>
            <person name="Grigoriev I.V."/>
            <person name="Hibbett D.S."/>
            <person name="Martin F."/>
        </authorList>
    </citation>
    <scope>NUCLEOTIDE SEQUENCE [LARGE SCALE GENOMIC DNA]</scope>
    <source>
        <strain evidence="2">ATCC 200175</strain>
    </source>
</reference>
<keyword evidence="2" id="KW-1185">Reference proteome</keyword>
<evidence type="ECO:0000313" key="2">
    <source>
        <dbReference type="Proteomes" id="UP000053647"/>
    </source>
</evidence>
<proteinExistence type="predicted"/>
<dbReference type="EMBL" id="KN819378">
    <property type="protein sequence ID" value="KIJ11480.1"/>
    <property type="molecule type" value="Genomic_DNA"/>
</dbReference>
<name>A0A0C9T701_PAXIN</name>